<keyword evidence="2" id="KW-0812">Transmembrane</keyword>
<dbReference type="Proteomes" id="UP000643403">
    <property type="component" value="Unassembled WGS sequence"/>
</dbReference>
<evidence type="ECO:0000256" key="2">
    <source>
        <dbReference type="SAM" id="Phobius"/>
    </source>
</evidence>
<evidence type="ECO:0000313" key="4">
    <source>
        <dbReference type="Proteomes" id="UP000643403"/>
    </source>
</evidence>
<evidence type="ECO:0000313" key="3">
    <source>
        <dbReference type="EMBL" id="GGZ54559.1"/>
    </source>
</evidence>
<name>A0ABQ3BTB8_9GAMM</name>
<evidence type="ECO:0000256" key="1">
    <source>
        <dbReference type="SAM" id="MobiDB-lite"/>
    </source>
</evidence>
<evidence type="ECO:0008006" key="5">
    <source>
        <dbReference type="Google" id="ProtNLM"/>
    </source>
</evidence>
<dbReference type="EMBL" id="BMXY01000001">
    <property type="protein sequence ID" value="GGZ54559.1"/>
    <property type="molecule type" value="Genomic_DNA"/>
</dbReference>
<feature type="compositionally biased region" description="Low complexity" evidence="1">
    <location>
        <begin position="78"/>
        <end position="91"/>
    </location>
</feature>
<reference evidence="4" key="1">
    <citation type="journal article" date="2019" name="Int. J. Syst. Evol. Microbiol.">
        <title>The Global Catalogue of Microorganisms (GCM) 10K type strain sequencing project: providing services to taxonomists for standard genome sequencing and annotation.</title>
        <authorList>
            <consortium name="The Broad Institute Genomics Platform"/>
            <consortium name="The Broad Institute Genome Sequencing Center for Infectious Disease"/>
            <person name="Wu L."/>
            <person name="Ma J."/>
        </authorList>
    </citation>
    <scope>NUCLEOTIDE SEQUENCE [LARGE SCALE GENOMIC DNA]</scope>
    <source>
        <strain evidence="4">KCTC 22558</strain>
    </source>
</reference>
<keyword evidence="4" id="KW-1185">Reference proteome</keyword>
<feature type="region of interest" description="Disordered" evidence="1">
    <location>
        <begin position="72"/>
        <end position="99"/>
    </location>
</feature>
<feature type="transmembrane region" description="Helical" evidence="2">
    <location>
        <begin position="40"/>
        <end position="58"/>
    </location>
</feature>
<dbReference type="RefSeq" id="WP_189446728.1">
    <property type="nucleotide sequence ID" value="NZ_BMXY01000001.1"/>
</dbReference>
<keyword evidence="2" id="KW-1133">Transmembrane helix</keyword>
<proteinExistence type="predicted"/>
<keyword evidence="2" id="KW-0472">Membrane</keyword>
<protein>
    <recommendedName>
        <fullName evidence="5">Restriction endonuclease</fullName>
    </recommendedName>
</protein>
<sequence length="99" mass="10638">MSPRPAMSHPLHRLRRLLALVAVLTAILIAAVCRLEAAGRAIAAIGVAACLVAWLTLLEAEARAAERLEARSHRRAAARVLPRSSSRSSSAARKRRRAA</sequence>
<gene>
    <name evidence="3" type="ORF">GCM10008101_04790</name>
</gene>
<organism evidence="3 4">
    <name type="scientific">Cognatilysobacter xinjiangensis</name>
    <dbReference type="NCBI Taxonomy" id="546892"/>
    <lineage>
        <taxon>Bacteria</taxon>
        <taxon>Pseudomonadati</taxon>
        <taxon>Pseudomonadota</taxon>
        <taxon>Gammaproteobacteria</taxon>
        <taxon>Lysobacterales</taxon>
        <taxon>Lysobacteraceae</taxon>
        <taxon>Cognatilysobacter</taxon>
    </lineage>
</organism>
<accession>A0ABQ3BTB8</accession>
<comment type="caution">
    <text evidence="3">The sequence shown here is derived from an EMBL/GenBank/DDBJ whole genome shotgun (WGS) entry which is preliminary data.</text>
</comment>